<reference evidence="3 4" key="1">
    <citation type="submission" date="2019-01" db="EMBL/GenBank/DDBJ databases">
        <authorList>
            <person name="Sayadi A."/>
        </authorList>
    </citation>
    <scope>NUCLEOTIDE SEQUENCE [LARGE SCALE GENOMIC DNA]</scope>
</reference>
<accession>A0A653D4G8</accession>
<dbReference type="PANTHER" id="PTHR13015:SF0">
    <property type="entry name" value="WASH COMPLEX SUBUNIT 3"/>
    <property type="match status" value="1"/>
</dbReference>
<proteinExistence type="inferred from homology"/>
<feature type="region of interest" description="Disordered" evidence="2">
    <location>
        <begin position="80"/>
        <end position="105"/>
    </location>
</feature>
<dbReference type="EMBL" id="CAACVG010010055">
    <property type="protein sequence ID" value="VEN54853.1"/>
    <property type="molecule type" value="Genomic_DNA"/>
</dbReference>
<dbReference type="Proteomes" id="UP000410492">
    <property type="component" value="Unassembled WGS sequence"/>
</dbReference>
<protein>
    <recommendedName>
        <fullName evidence="5">WASH complex subunit 3</fullName>
    </recommendedName>
</protein>
<dbReference type="Pfam" id="PF10152">
    <property type="entry name" value="CCDC53"/>
    <property type="match status" value="1"/>
</dbReference>
<sequence>MPIDEFPTVDPDEDLTQILPIQQKRTITFVNHFIMKTVSFLNQFAQSCESRFMEFEYKIQKIEASLLILESQLSSIPGLDEDEKYSSSTHAEQNETVSLEGISEVDTQDDKIESDLAHVEARPANVESEGIKAKYDPRYSKFFKMLQVGVPEPAIRLKMKNEDVDPNILDKPDEVIPG</sequence>
<keyword evidence="4" id="KW-1185">Reference proteome</keyword>
<dbReference type="Gene3D" id="1.20.5.110">
    <property type="match status" value="1"/>
</dbReference>
<evidence type="ECO:0008006" key="5">
    <source>
        <dbReference type="Google" id="ProtNLM"/>
    </source>
</evidence>
<organism evidence="3 4">
    <name type="scientific">Callosobruchus maculatus</name>
    <name type="common">Southern cowpea weevil</name>
    <name type="synonym">Pulse bruchid</name>
    <dbReference type="NCBI Taxonomy" id="64391"/>
    <lineage>
        <taxon>Eukaryota</taxon>
        <taxon>Metazoa</taxon>
        <taxon>Ecdysozoa</taxon>
        <taxon>Arthropoda</taxon>
        <taxon>Hexapoda</taxon>
        <taxon>Insecta</taxon>
        <taxon>Pterygota</taxon>
        <taxon>Neoptera</taxon>
        <taxon>Endopterygota</taxon>
        <taxon>Coleoptera</taxon>
        <taxon>Polyphaga</taxon>
        <taxon>Cucujiformia</taxon>
        <taxon>Chrysomeloidea</taxon>
        <taxon>Chrysomelidae</taxon>
        <taxon>Bruchinae</taxon>
        <taxon>Bruchini</taxon>
        <taxon>Callosobruchus</taxon>
    </lineage>
</organism>
<dbReference type="GO" id="GO:0071203">
    <property type="term" value="C:WASH complex"/>
    <property type="evidence" value="ECO:0007669"/>
    <property type="project" value="InterPro"/>
</dbReference>
<evidence type="ECO:0000256" key="2">
    <source>
        <dbReference type="SAM" id="MobiDB-lite"/>
    </source>
</evidence>
<name>A0A653D4G8_CALMS</name>
<evidence type="ECO:0000256" key="1">
    <source>
        <dbReference type="ARBA" id="ARBA00006290"/>
    </source>
</evidence>
<comment type="similarity">
    <text evidence="1">Belongs to the CCDC53 family.</text>
</comment>
<evidence type="ECO:0000313" key="3">
    <source>
        <dbReference type="EMBL" id="VEN54853.1"/>
    </source>
</evidence>
<evidence type="ECO:0000313" key="4">
    <source>
        <dbReference type="Proteomes" id="UP000410492"/>
    </source>
</evidence>
<dbReference type="PANTHER" id="PTHR13015">
    <property type="entry name" value="PROTEIN AD-016-RELATED"/>
    <property type="match status" value="1"/>
</dbReference>
<dbReference type="OrthoDB" id="268027at2759"/>
<dbReference type="AlphaFoldDB" id="A0A653D4G8"/>
<feature type="compositionally biased region" description="Polar residues" evidence="2">
    <location>
        <begin position="86"/>
        <end position="97"/>
    </location>
</feature>
<dbReference type="GO" id="GO:0006887">
    <property type="term" value="P:exocytosis"/>
    <property type="evidence" value="ECO:0007669"/>
    <property type="project" value="TreeGrafter"/>
</dbReference>
<dbReference type="InterPro" id="IPR019309">
    <property type="entry name" value="WASHC3"/>
</dbReference>
<gene>
    <name evidence="3" type="ORF">CALMAC_LOCUS14215</name>
</gene>
<dbReference type="GO" id="GO:0030041">
    <property type="term" value="P:actin filament polymerization"/>
    <property type="evidence" value="ECO:0007669"/>
    <property type="project" value="TreeGrafter"/>
</dbReference>